<protein>
    <submittedName>
        <fullName evidence="6">NADH dehydrogenase, FAD-containing subunit</fullName>
    </submittedName>
</protein>
<dbReference type="AlphaFoldDB" id="A0A1H5Y1T8"/>
<dbReference type="SUPFAM" id="SSF51905">
    <property type="entry name" value="FAD/NAD(P)-binding domain"/>
    <property type="match status" value="1"/>
</dbReference>
<evidence type="ECO:0000256" key="1">
    <source>
        <dbReference type="ARBA" id="ARBA00006442"/>
    </source>
</evidence>
<dbReference type="RefSeq" id="WP_103954859.1">
    <property type="nucleotide sequence ID" value="NZ_FNVT01000002.1"/>
</dbReference>
<accession>A0A1H5Y1T8</accession>
<name>A0A1H5Y1T8_9ACTN</name>
<keyword evidence="3" id="KW-0274">FAD</keyword>
<evidence type="ECO:0000313" key="6">
    <source>
        <dbReference type="EMBL" id="SEG18029.1"/>
    </source>
</evidence>
<dbReference type="PRINTS" id="PR00368">
    <property type="entry name" value="FADPNR"/>
</dbReference>
<dbReference type="GO" id="GO:0050660">
    <property type="term" value="F:flavin adenine dinucleotide binding"/>
    <property type="evidence" value="ECO:0007669"/>
    <property type="project" value="TreeGrafter"/>
</dbReference>
<keyword evidence="2" id="KW-0285">Flavoprotein</keyword>
<dbReference type="GO" id="GO:0005737">
    <property type="term" value="C:cytoplasm"/>
    <property type="evidence" value="ECO:0007669"/>
    <property type="project" value="TreeGrafter"/>
</dbReference>
<dbReference type="PANTHER" id="PTHR43735:SF3">
    <property type="entry name" value="FERROPTOSIS SUPPRESSOR PROTEIN 1"/>
    <property type="match status" value="1"/>
</dbReference>
<evidence type="ECO:0000256" key="4">
    <source>
        <dbReference type="ARBA" id="ARBA00023002"/>
    </source>
</evidence>
<dbReference type="PANTHER" id="PTHR43735">
    <property type="entry name" value="APOPTOSIS-INDUCING FACTOR 1"/>
    <property type="match status" value="1"/>
</dbReference>
<keyword evidence="4" id="KW-0560">Oxidoreductase</keyword>
<reference evidence="6 7" key="1">
    <citation type="submission" date="2016-10" db="EMBL/GenBank/DDBJ databases">
        <authorList>
            <person name="de Groot N.N."/>
        </authorList>
    </citation>
    <scope>NUCLEOTIDE SEQUENCE [LARGE SCALE GENOMIC DNA]</scope>
    <source>
        <strain evidence="6 7">CGMCC 4.7037</strain>
    </source>
</reference>
<dbReference type="InterPro" id="IPR023753">
    <property type="entry name" value="FAD/NAD-binding_dom"/>
</dbReference>
<organism evidence="6 7">
    <name type="scientific">Nonomuraea solani</name>
    <dbReference type="NCBI Taxonomy" id="1144553"/>
    <lineage>
        <taxon>Bacteria</taxon>
        <taxon>Bacillati</taxon>
        <taxon>Actinomycetota</taxon>
        <taxon>Actinomycetes</taxon>
        <taxon>Streptosporangiales</taxon>
        <taxon>Streptosporangiaceae</taxon>
        <taxon>Nonomuraea</taxon>
    </lineage>
</organism>
<dbReference type="InterPro" id="IPR036188">
    <property type="entry name" value="FAD/NAD-bd_sf"/>
</dbReference>
<dbReference type="Gene3D" id="3.50.50.100">
    <property type="match status" value="1"/>
</dbReference>
<keyword evidence="7" id="KW-1185">Reference proteome</keyword>
<evidence type="ECO:0000256" key="2">
    <source>
        <dbReference type="ARBA" id="ARBA00022630"/>
    </source>
</evidence>
<evidence type="ECO:0000256" key="3">
    <source>
        <dbReference type="ARBA" id="ARBA00022827"/>
    </source>
</evidence>
<evidence type="ECO:0000313" key="7">
    <source>
        <dbReference type="Proteomes" id="UP000236732"/>
    </source>
</evidence>
<proteinExistence type="inferred from homology"/>
<gene>
    <name evidence="6" type="ORF">SAMN05444920_102108</name>
</gene>
<dbReference type="EMBL" id="FNVT01000002">
    <property type="protein sequence ID" value="SEG18029.1"/>
    <property type="molecule type" value="Genomic_DNA"/>
</dbReference>
<sequence length="390" mass="41490">MRTTVAVVGGGYGGIAVAEQLDDVTDVVLIEPRDAFVHNVAALRGLTDPQWTDRLFLPYDRLLTRGTVIRDKAVRVDATSVTLGSGTRIEADYIVLATGSAYPFPAKAGTEDSATAKSRYHATREVLAQSGRVLLLGGGPVGLELAGEIRTAWPDKSITIVDPGDEIVPGDYSDEFRAELRRQLDAMGIRVILGTRLREQPPSEPGEAKTFTATLHSGEQVTADIWFRCFGAVPATGYLADDLAVARQAGGLLAVTADLRLPGQERVFALGDITAIPEPKQAGTAVGHAAVIAANIRALVQGGGEPTTYRPGPPGIVLPLGPHGGATYAPDWQNHVDPATEAHIRQQAKEREDSLLALNILGAEITSQLKGRHLNIEEYAELLHVNQGEG</sequence>
<comment type="similarity">
    <text evidence="1">Belongs to the FAD-dependent oxidoreductase family.</text>
</comment>
<dbReference type="OrthoDB" id="3248171at2"/>
<evidence type="ECO:0000259" key="5">
    <source>
        <dbReference type="Pfam" id="PF07992"/>
    </source>
</evidence>
<dbReference type="Proteomes" id="UP000236732">
    <property type="component" value="Unassembled WGS sequence"/>
</dbReference>
<feature type="domain" description="FAD/NAD(P)-binding" evidence="5">
    <location>
        <begin position="4"/>
        <end position="289"/>
    </location>
</feature>
<dbReference type="Pfam" id="PF07992">
    <property type="entry name" value="Pyr_redox_2"/>
    <property type="match status" value="1"/>
</dbReference>
<dbReference type="GO" id="GO:0004174">
    <property type="term" value="F:electron-transferring-flavoprotein dehydrogenase activity"/>
    <property type="evidence" value="ECO:0007669"/>
    <property type="project" value="TreeGrafter"/>
</dbReference>